<dbReference type="AlphaFoldDB" id="A0A7Y6B2K8"/>
<comment type="caution">
    <text evidence="1">The sequence shown here is derived from an EMBL/GenBank/DDBJ whole genome shotgun (WGS) entry which is preliminary data.</text>
</comment>
<evidence type="ECO:0000313" key="2">
    <source>
        <dbReference type="Proteomes" id="UP000536441"/>
    </source>
</evidence>
<dbReference type="SUPFAM" id="SSF159245">
    <property type="entry name" value="AttH-like"/>
    <property type="match status" value="1"/>
</dbReference>
<evidence type="ECO:0000313" key="1">
    <source>
        <dbReference type="EMBL" id="NUU45825.1"/>
    </source>
</evidence>
<reference evidence="1 2" key="1">
    <citation type="submission" date="2020-05" db="EMBL/GenBank/DDBJ databases">
        <title>Genome Sequencing of Type Strains.</title>
        <authorList>
            <person name="Lemaire J.F."/>
            <person name="Inderbitzin P."/>
            <person name="Gregorio O.A."/>
            <person name="Collins S.B."/>
            <person name="Wespe N."/>
            <person name="Knight-Connoni V."/>
        </authorList>
    </citation>
    <scope>NUCLEOTIDE SEQUENCE [LARGE SCALE GENOMIC DNA]</scope>
    <source>
        <strain evidence="1 2">DSM 100049</strain>
    </source>
</reference>
<accession>A0A7Y6B2K8</accession>
<name>A0A7Y6B2K8_9SPHN</name>
<gene>
    <name evidence="1" type="ORF">HP438_02385</name>
</gene>
<protein>
    <submittedName>
        <fullName evidence="1">Uncharacterized protein</fullName>
    </submittedName>
</protein>
<dbReference type="Proteomes" id="UP000536441">
    <property type="component" value="Unassembled WGS sequence"/>
</dbReference>
<dbReference type="RefSeq" id="WP_175310612.1">
    <property type="nucleotide sequence ID" value="NZ_CBCRYR010000016.1"/>
</dbReference>
<keyword evidence="2" id="KW-1185">Reference proteome</keyword>
<organism evidence="1 2">
    <name type="scientific">Sphingomonas zeae</name>
    <dbReference type="NCBI Taxonomy" id="1646122"/>
    <lineage>
        <taxon>Bacteria</taxon>
        <taxon>Pseudomonadati</taxon>
        <taxon>Pseudomonadota</taxon>
        <taxon>Alphaproteobacteria</taxon>
        <taxon>Sphingomonadales</taxon>
        <taxon>Sphingomonadaceae</taxon>
        <taxon>Sphingomonas</taxon>
    </lineage>
</organism>
<proteinExistence type="predicted"/>
<dbReference type="EMBL" id="JABMCH010000048">
    <property type="protein sequence ID" value="NUU45825.1"/>
    <property type="molecule type" value="Genomic_DNA"/>
</dbReference>
<sequence>MEKSVGQLTEADELFCHQTTETFANVATSDPAWTERAYGCVIAKDDGFALHWGLGKYVNRNVMDGFAGIAIGRTQRNVRFSRRLAPRPMDMAVGPFRLEVVEPLKATRAILEPTEHQPISFDITQRVIDRPWQEDRSVVTRGYRTVQEDMRYVLCTEATGWVEVEGRRIAIEAPGGFGFRDHSWGIKQNTGPASPETPDRGRMPVGLQYRLIWSPCVLTLPDGQPYRLHMFCWETHSARGSQIVNESKIFAPGPSGGVQHVRETRFDLRYDPATREPLGGHMLLVLRDGSERPIHIEIAGQSRVCLGMGLYNGYGGHYHGEARGALHVEGDMLPDTGDPAACEAVHQLRDILIRVSDPVTGGTGWGILNTEITGAWPDLGLQDANWR</sequence>